<name>A0A8K0K5F1_LADFU</name>
<dbReference type="EMBL" id="KZ308358">
    <property type="protein sequence ID" value="KAG8228071.1"/>
    <property type="molecule type" value="Genomic_DNA"/>
</dbReference>
<keyword evidence="2" id="KW-0560">Oxidoreductase</keyword>
<dbReference type="Pfam" id="PF00106">
    <property type="entry name" value="adh_short"/>
    <property type="match status" value="2"/>
</dbReference>
<protein>
    <submittedName>
        <fullName evidence="3">Uncharacterized protein</fullName>
    </submittedName>
</protein>
<dbReference type="Proteomes" id="UP000792457">
    <property type="component" value="Unassembled WGS sequence"/>
</dbReference>
<accession>A0A8K0K5F1</accession>
<sequence length="290" mass="31347">MDRWAGRVALVTGASMGIGAALCKELVKRGMKVVACARTESKLKALADELEGEKGEVHPFAMDVSKDEQVVAAFEFVKEKLGGVDVCVANAGMAVGGTILESFVGGTSPEEKPAATYRYKSLHDPILLLYFSLPIGGKPNDWRAQLDVNLTGTLHCAQLAIKGMLERGVDDGQVILIGSALGYQATKHPELHFYSLTKCALKASATALRRELLAKKSRIRVSNVSPGYVDTEFASRAIGIPSQAMRAKLNEISMEPLQVQDVVDAIIHTLSTPPRVQVHDLLFLPTDEDY</sequence>
<dbReference type="PANTHER" id="PTHR43115">
    <property type="entry name" value="DEHYDROGENASE/REDUCTASE SDR FAMILY MEMBER 11"/>
    <property type="match status" value="1"/>
</dbReference>
<comment type="similarity">
    <text evidence="1">Belongs to the short-chain dehydrogenases/reductases (SDR) family.</text>
</comment>
<proteinExistence type="inferred from homology"/>
<organism evidence="3 4">
    <name type="scientific">Ladona fulva</name>
    <name type="common">Scarce chaser dragonfly</name>
    <name type="synonym">Libellula fulva</name>
    <dbReference type="NCBI Taxonomy" id="123851"/>
    <lineage>
        <taxon>Eukaryota</taxon>
        <taxon>Metazoa</taxon>
        <taxon>Ecdysozoa</taxon>
        <taxon>Arthropoda</taxon>
        <taxon>Hexapoda</taxon>
        <taxon>Insecta</taxon>
        <taxon>Pterygota</taxon>
        <taxon>Palaeoptera</taxon>
        <taxon>Odonata</taxon>
        <taxon>Epiprocta</taxon>
        <taxon>Anisoptera</taxon>
        <taxon>Libelluloidea</taxon>
        <taxon>Libellulidae</taxon>
        <taxon>Ladona</taxon>
    </lineage>
</organism>
<dbReference type="InterPro" id="IPR036291">
    <property type="entry name" value="NAD(P)-bd_dom_sf"/>
</dbReference>
<dbReference type="Gene3D" id="3.40.50.720">
    <property type="entry name" value="NAD(P)-binding Rossmann-like Domain"/>
    <property type="match status" value="1"/>
</dbReference>
<gene>
    <name evidence="3" type="ORF">J437_LFUL009043</name>
</gene>
<evidence type="ECO:0000256" key="2">
    <source>
        <dbReference type="ARBA" id="ARBA00023002"/>
    </source>
</evidence>
<reference evidence="3" key="1">
    <citation type="submission" date="2013-04" db="EMBL/GenBank/DDBJ databases">
        <authorList>
            <person name="Qu J."/>
            <person name="Murali S.C."/>
            <person name="Bandaranaike D."/>
            <person name="Bellair M."/>
            <person name="Blankenburg K."/>
            <person name="Chao H."/>
            <person name="Dinh H."/>
            <person name="Doddapaneni H."/>
            <person name="Downs B."/>
            <person name="Dugan-Rocha S."/>
            <person name="Elkadiri S."/>
            <person name="Gnanaolivu R.D."/>
            <person name="Hernandez B."/>
            <person name="Javaid M."/>
            <person name="Jayaseelan J.C."/>
            <person name="Lee S."/>
            <person name="Li M."/>
            <person name="Ming W."/>
            <person name="Munidasa M."/>
            <person name="Muniz J."/>
            <person name="Nguyen L."/>
            <person name="Ongeri F."/>
            <person name="Osuji N."/>
            <person name="Pu L.-L."/>
            <person name="Puazo M."/>
            <person name="Qu C."/>
            <person name="Quiroz J."/>
            <person name="Raj R."/>
            <person name="Weissenberger G."/>
            <person name="Xin Y."/>
            <person name="Zou X."/>
            <person name="Han Y."/>
            <person name="Richards S."/>
            <person name="Worley K."/>
            <person name="Muzny D."/>
            <person name="Gibbs R."/>
        </authorList>
    </citation>
    <scope>NUCLEOTIDE SEQUENCE</scope>
    <source>
        <strain evidence="3">Sampled in the wild</strain>
    </source>
</reference>
<comment type="caution">
    <text evidence="3">The sequence shown here is derived from an EMBL/GenBank/DDBJ whole genome shotgun (WGS) entry which is preliminary data.</text>
</comment>
<evidence type="ECO:0000313" key="4">
    <source>
        <dbReference type="Proteomes" id="UP000792457"/>
    </source>
</evidence>
<dbReference type="OrthoDB" id="1933717at2759"/>
<dbReference type="PANTHER" id="PTHR43115:SF4">
    <property type="entry name" value="DEHYDROGENASE_REDUCTASE SDR FAMILY MEMBER 11"/>
    <property type="match status" value="1"/>
</dbReference>
<evidence type="ECO:0000256" key="1">
    <source>
        <dbReference type="ARBA" id="ARBA00006484"/>
    </source>
</evidence>
<dbReference type="SUPFAM" id="SSF51735">
    <property type="entry name" value="NAD(P)-binding Rossmann-fold domains"/>
    <property type="match status" value="1"/>
</dbReference>
<evidence type="ECO:0000313" key="3">
    <source>
        <dbReference type="EMBL" id="KAG8228071.1"/>
    </source>
</evidence>
<reference evidence="3" key="2">
    <citation type="submission" date="2017-10" db="EMBL/GenBank/DDBJ databases">
        <title>Ladona fulva Genome sequencing and assembly.</title>
        <authorList>
            <person name="Murali S."/>
            <person name="Richards S."/>
            <person name="Bandaranaike D."/>
            <person name="Bellair M."/>
            <person name="Blankenburg K."/>
            <person name="Chao H."/>
            <person name="Dinh H."/>
            <person name="Doddapaneni H."/>
            <person name="Dugan-Rocha S."/>
            <person name="Elkadiri S."/>
            <person name="Gnanaolivu R."/>
            <person name="Hernandez B."/>
            <person name="Skinner E."/>
            <person name="Javaid M."/>
            <person name="Lee S."/>
            <person name="Li M."/>
            <person name="Ming W."/>
            <person name="Munidasa M."/>
            <person name="Muniz J."/>
            <person name="Nguyen L."/>
            <person name="Hughes D."/>
            <person name="Osuji N."/>
            <person name="Pu L.-L."/>
            <person name="Puazo M."/>
            <person name="Qu C."/>
            <person name="Quiroz J."/>
            <person name="Raj R."/>
            <person name="Weissenberger G."/>
            <person name="Xin Y."/>
            <person name="Zou X."/>
            <person name="Han Y."/>
            <person name="Worley K."/>
            <person name="Muzny D."/>
            <person name="Gibbs R."/>
        </authorList>
    </citation>
    <scope>NUCLEOTIDE SEQUENCE</scope>
    <source>
        <strain evidence="3">Sampled in the wild</strain>
    </source>
</reference>
<dbReference type="GO" id="GO:0016491">
    <property type="term" value="F:oxidoreductase activity"/>
    <property type="evidence" value="ECO:0007669"/>
    <property type="project" value="UniProtKB-KW"/>
</dbReference>
<dbReference type="AlphaFoldDB" id="A0A8K0K5F1"/>
<keyword evidence="4" id="KW-1185">Reference proteome</keyword>
<dbReference type="InterPro" id="IPR002347">
    <property type="entry name" value="SDR_fam"/>
</dbReference>
<dbReference type="PRINTS" id="PR00081">
    <property type="entry name" value="GDHRDH"/>
</dbReference>